<dbReference type="EMBL" id="JASSOM010000045">
    <property type="protein sequence ID" value="MDK9362700.1"/>
    <property type="molecule type" value="Genomic_DNA"/>
</dbReference>
<comment type="caution">
    <text evidence="3">The sequence shown here is derived from an EMBL/GenBank/DDBJ whole genome shotgun (WGS) entry which is preliminary data.</text>
</comment>
<organism evidence="3 4">
    <name type="scientific">Lelliottia wanjuensis</name>
    <dbReference type="NCBI Taxonomy" id="3050585"/>
    <lineage>
        <taxon>Bacteria</taxon>
        <taxon>Pseudomonadati</taxon>
        <taxon>Pseudomonadota</taxon>
        <taxon>Gammaproteobacteria</taxon>
        <taxon>Enterobacterales</taxon>
        <taxon>Enterobacteriaceae</taxon>
        <taxon>Lelliottia</taxon>
    </lineage>
</organism>
<protein>
    <submittedName>
        <fullName evidence="3">Autotransporter outer membrane beta-barrel domain-containing protein</fullName>
    </submittedName>
</protein>
<evidence type="ECO:0000256" key="1">
    <source>
        <dbReference type="SAM" id="SignalP"/>
    </source>
</evidence>
<dbReference type="GO" id="GO:0019867">
    <property type="term" value="C:outer membrane"/>
    <property type="evidence" value="ECO:0007669"/>
    <property type="project" value="InterPro"/>
</dbReference>
<dbReference type="Pfam" id="PF03797">
    <property type="entry name" value="Autotransporter"/>
    <property type="match status" value="1"/>
</dbReference>
<keyword evidence="4" id="KW-1185">Reference proteome</keyword>
<name>A0AAP4D213_9ENTR</name>
<proteinExistence type="predicted"/>
<dbReference type="InterPro" id="IPR036709">
    <property type="entry name" value="Autotransporte_beta_dom_sf"/>
</dbReference>
<dbReference type="PANTHER" id="PTHR36549">
    <property type="entry name" value="LYSINE-RICH ARABINOGALACTAN PROTEIN 19"/>
    <property type="match status" value="1"/>
</dbReference>
<dbReference type="InterPro" id="IPR038793">
    <property type="entry name" value="AGP19"/>
</dbReference>
<dbReference type="AlphaFoldDB" id="A0AAP4D213"/>
<dbReference type="NCBIfam" id="TIGR01414">
    <property type="entry name" value="autotrans_barl"/>
    <property type="match status" value="1"/>
</dbReference>
<dbReference type="Gene3D" id="2.40.128.130">
    <property type="entry name" value="Autotransporter beta-domain"/>
    <property type="match status" value="1"/>
</dbReference>
<feature type="signal peptide" evidence="1">
    <location>
        <begin position="1"/>
        <end position="21"/>
    </location>
</feature>
<dbReference type="PANTHER" id="PTHR36549:SF3">
    <property type="entry name" value="LYSINE-RICH ARABINOGALACTAN PROTEIN 19"/>
    <property type="match status" value="1"/>
</dbReference>
<dbReference type="InterPro" id="IPR006315">
    <property type="entry name" value="OM_autotransptr_brl_dom"/>
</dbReference>
<reference evidence="3 4" key="1">
    <citation type="submission" date="2023-06" db="EMBL/GenBank/DDBJ databases">
        <title>Identification and characterization of antibiotic-resistant Gram-negative bacteria.</title>
        <authorList>
            <person name="Cho G.-S."/>
            <person name="Lee J."/>
            <person name="Tai E."/>
            <person name="Jeong S."/>
            <person name="Kim I."/>
            <person name="Kim B.-E."/>
            <person name="Jeong M.-I."/>
            <person name="Oh K.-K."/>
            <person name="Franz C.M.A.P."/>
        </authorList>
    </citation>
    <scope>NUCLEOTIDE SEQUENCE [LARGE SCALE GENOMIC DNA]</scope>
    <source>
        <strain evidence="3 4">V106_12</strain>
    </source>
</reference>
<dbReference type="SMART" id="SM00869">
    <property type="entry name" value="Autotransporter"/>
    <property type="match status" value="1"/>
</dbReference>
<evidence type="ECO:0000313" key="3">
    <source>
        <dbReference type="EMBL" id="MDK9362700.1"/>
    </source>
</evidence>
<dbReference type="PROSITE" id="PS51208">
    <property type="entry name" value="AUTOTRANSPORTER"/>
    <property type="match status" value="1"/>
</dbReference>
<dbReference type="RefSeq" id="WP_285148308.1">
    <property type="nucleotide sequence ID" value="NZ_JASSOM010000045.1"/>
</dbReference>
<dbReference type="SUPFAM" id="SSF103515">
    <property type="entry name" value="Autotransporter"/>
    <property type="match status" value="1"/>
</dbReference>
<feature type="domain" description="Autotransporter" evidence="2">
    <location>
        <begin position="659"/>
        <end position="943"/>
    </location>
</feature>
<sequence length="943" mass="97229">MRKKYLSQLISLLVASTAAQGLLTTHSIASSDVIIDAPITEFSNTGIIENLDPFRTGSIVTVTPTGVVDSFINHGTIQNMPNNIFLGSNNTGAVGNNGHILNLFNTSTGTITGYRGINNAGTIDYLTNDGVITAANNNMMPMPGQNGAIYNQGLIGTLHNTGTLQTGTLNFFGSAGVVNWGTINSVINDGLISGSADGITNHGSIGTIENNSRIAGINNGINANSSSGNSIAEIVNNGEITGGLYGIYLTSYSDQNPATLITNNGTLSGGSTALYVFTYTNSSADVTLTNSGTVKGDIFSQSSTPLTINGGTNTTGTLTGQNGIGQITSQSSEVIFGTGSLLLNDNVNAATVQNNGAALQVNGDISIVGDYHQKAAATLISGISDLATQNGFLTADTGYGRLNVIGNATVDAGSSVNLLRTGATYQFAEGQRYVVITATGAGTEYNADKLNYQAIGYHGAVNGSVYEDGANRALVLTVGAEPVVVPPVVTPPVVTPPVVTPPVVTPPVVTPPVVTPPVVTPPVVTPPVVTPPVVTPPVVTPPVVTPPVVTPPVVTPPTQPTPKPALATIPGATAALGGLASYTGISSPQLLDLYNASLAIKGKDEANRAGEKLSPGQNLNTSSAAAVATSTAQAVVGAHIDAVRNPHTSGTSGVATGDDYASNWIVWGQPFGGYARQDSTAEISGYTAKFGGLIMGADRSLGDDWRLGAAVNYSNTSVHGKGNLSGNTSTADNYGIIGYAGYTGSPWYLNLSAGVNRQNYSSVRRADFTGFSGAAQGKFNGQSVTLQTEFGYPVKLPADVVITPLASLTYGYQHVDDYKETGGNGMALDVSSTHSQSVVSDIGARVERTFATGLGNLTPFAQVSWIHQYDNRQVSSHATYAADAVGETSFITKGASPVEDMAGVAVGSTLYDANDLSLDARYDLQAGDRYQAHTFSLRLRKMF</sequence>
<dbReference type="GO" id="GO:0005886">
    <property type="term" value="C:plasma membrane"/>
    <property type="evidence" value="ECO:0007669"/>
    <property type="project" value="InterPro"/>
</dbReference>
<dbReference type="Proteomes" id="UP001223214">
    <property type="component" value="Unassembled WGS sequence"/>
</dbReference>
<dbReference type="InterPro" id="IPR005546">
    <property type="entry name" value="Autotransporte_beta"/>
</dbReference>
<accession>A0AAP4D213</accession>
<feature type="chain" id="PRO_5042963842" evidence="1">
    <location>
        <begin position="22"/>
        <end position="943"/>
    </location>
</feature>
<gene>
    <name evidence="3" type="ORF">QQF32_05785</name>
</gene>
<evidence type="ECO:0000313" key="4">
    <source>
        <dbReference type="Proteomes" id="UP001223214"/>
    </source>
</evidence>
<keyword evidence="1" id="KW-0732">Signal</keyword>
<evidence type="ECO:0000259" key="2">
    <source>
        <dbReference type="PROSITE" id="PS51208"/>
    </source>
</evidence>